<evidence type="ECO:0000256" key="5">
    <source>
        <dbReference type="RuleBase" id="RU361177"/>
    </source>
</evidence>
<dbReference type="Gene3D" id="3.50.50.60">
    <property type="entry name" value="FAD/NAD(P)-binding domain"/>
    <property type="match status" value="1"/>
</dbReference>
<dbReference type="OrthoDB" id="66881at2759"/>
<proteinExistence type="inferred from homology"/>
<dbReference type="Pfam" id="PF00743">
    <property type="entry name" value="FMO-like"/>
    <property type="match status" value="1"/>
</dbReference>
<evidence type="ECO:0000256" key="3">
    <source>
        <dbReference type="ARBA" id="ARBA00022827"/>
    </source>
</evidence>
<protein>
    <recommendedName>
        <fullName evidence="5">Flavin-containing monooxygenase</fullName>
        <ecNumber evidence="5">1.-.-.-</ecNumber>
    </recommendedName>
</protein>
<keyword evidence="6" id="KW-0812">Transmembrane</keyword>
<dbReference type="InterPro" id="IPR050346">
    <property type="entry name" value="FMO-like"/>
</dbReference>
<dbReference type="GO" id="GO:0050661">
    <property type="term" value="F:NADP binding"/>
    <property type="evidence" value="ECO:0007669"/>
    <property type="project" value="InterPro"/>
</dbReference>
<reference evidence="7 8" key="1">
    <citation type="submission" date="2015-09" db="EMBL/GenBank/DDBJ databases">
        <title>Draft genome of the parasitic nematode Teladorsagia circumcincta isolate WARC Sus (inbred).</title>
        <authorList>
            <person name="Mitreva M."/>
        </authorList>
    </citation>
    <scope>NUCLEOTIDE SEQUENCE [LARGE SCALE GENOMIC DNA]</scope>
    <source>
        <strain evidence="7 8">S</strain>
    </source>
</reference>
<dbReference type="EMBL" id="KZ345008">
    <property type="protein sequence ID" value="PIO77181.1"/>
    <property type="molecule type" value="Genomic_DNA"/>
</dbReference>
<keyword evidence="6" id="KW-0472">Membrane</keyword>
<dbReference type="AlphaFoldDB" id="A0A2G9V3U7"/>
<dbReference type="Proteomes" id="UP000230423">
    <property type="component" value="Unassembled WGS sequence"/>
</dbReference>
<evidence type="ECO:0000313" key="7">
    <source>
        <dbReference type="EMBL" id="PIO77181.1"/>
    </source>
</evidence>
<sequence>MNCHIQVVLSTGYDITFPIVEDRNMIKVRHNVVDLYKYMFPLDQPHNTLAVIGLIQPLGSIMPIAEMQARVFFSVLSGESALPNSDEMRMDMLSKREAMRRQYVASHRHTIQVDYIPFMDELATIIGCRPRFLPLLLKDPALAMAATFGPCAPYVYRIEGPHKWDGARDAILELPERVKSGALPSYSPMTTTVARGVSWPLILVGFLIMMLPRMFL</sequence>
<dbReference type="SUPFAM" id="SSF51905">
    <property type="entry name" value="FAD/NAD(P)-binding domain"/>
    <property type="match status" value="1"/>
</dbReference>
<feature type="transmembrane region" description="Helical" evidence="6">
    <location>
        <begin position="197"/>
        <end position="215"/>
    </location>
</feature>
<dbReference type="EC" id="1.-.-.-" evidence="5"/>
<comment type="similarity">
    <text evidence="1 5">Belongs to the FMO family.</text>
</comment>
<dbReference type="PANTHER" id="PTHR23023">
    <property type="entry name" value="DIMETHYLANILINE MONOOXYGENASE"/>
    <property type="match status" value="1"/>
</dbReference>
<dbReference type="GO" id="GO:0004499">
    <property type="term" value="F:N,N-dimethylaniline monooxygenase activity"/>
    <property type="evidence" value="ECO:0007669"/>
    <property type="project" value="InterPro"/>
</dbReference>
<keyword evidence="3 5" id="KW-0274">FAD</keyword>
<comment type="cofactor">
    <cofactor evidence="5">
        <name>FAD</name>
        <dbReference type="ChEBI" id="CHEBI:57692"/>
    </cofactor>
</comment>
<dbReference type="InterPro" id="IPR020946">
    <property type="entry name" value="Flavin_mOase-like"/>
</dbReference>
<accession>A0A2G9V3U7</accession>
<organism evidence="7 8">
    <name type="scientific">Teladorsagia circumcincta</name>
    <name type="common">Brown stomach worm</name>
    <name type="synonym">Ostertagia circumcincta</name>
    <dbReference type="NCBI Taxonomy" id="45464"/>
    <lineage>
        <taxon>Eukaryota</taxon>
        <taxon>Metazoa</taxon>
        <taxon>Ecdysozoa</taxon>
        <taxon>Nematoda</taxon>
        <taxon>Chromadorea</taxon>
        <taxon>Rhabditida</taxon>
        <taxon>Rhabditina</taxon>
        <taxon>Rhabditomorpha</taxon>
        <taxon>Strongyloidea</taxon>
        <taxon>Trichostrongylidae</taxon>
        <taxon>Teladorsagia</taxon>
    </lineage>
</organism>
<dbReference type="GO" id="GO:0050660">
    <property type="term" value="F:flavin adenine dinucleotide binding"/>
    <property type="evidence" value="ECO:0007669"/>
    <property type="project" value="InterPro"/>
</dbReference>
<dbReference type="InterPro" id="IPR036188">
    <property type="entry name" value="FAD/NAD-bd_sf"/>
</dbReference>
<evidence type="ECO:0000256" key="1">
    <source>
        <dbReference type="ARBA" id="ARBA00009183"/>
    </source>
</evidence>
<evidence type="ECO:0000313" key="8">
    <source>
        <dbReference type="Proteomes" id="UP000230423"/>
    </source>
</evidence>
<gene>
    <name evidence="7" type="ORF">TELCIR_00697</name>
</gene>
<evidence type="ECO:0000256" key="2">
    <source>
        <dbReference type="ARBA" id="ARBA00022630"/>
    </source>
</evidence>
<keyword evidence="5 7" id="KW-0503">Monooxygenase</keyword>
<evidence type="ECO:0000256" key="4">
    <source>
        <dbReference type="ARBA" id="ARBA00023002"/>
    </source>
</evidence>
<keyword evidence="8" id="KW-1185">Reference proteome</keyword>
<evidence type="ECO:0000256" key="6">
    <source>
        <dbReference type="SAM" id="Phobius"/>
    </source>
</evidence>
<dbReference type="FunFam" id="3.50.50.60:FF:000065">
    <property type="entry name" value="Dimethylaniline monooxygenase [N-oxide-forming]"/>
    <property type="match status" value="1"/>
</dbReference>
<name>A0A2G9V3U7_TELCI</name>
<keyword evidence="6" id="KW-1133">Transmembrane helix</keyword>
<keyword evidence="2 5" id="KW-0285">Flavoprotein</keyword>
<keyword evidence="4 5" id="KW-0560">Oxidoreductase</keyword>